<keyword evidence="2" id="KW-1185">Reference proteome</keyword>
<sequence>MEIQLDDLPALLATVHLRLRGFLSLVGRWASETAPRAADRLVTLLDENFEISGPLELG</sequence>
<dbReference type="EMBL" id="JADBEK010000001">
    <property type="protein sequence ID" value="MBE1582386.1"/>
    <property type="molecule type" value="Genomic_DNA"/>
</dbReference>
<protein>
    <submittedName>
        <fullName evidence="1">Uncharacterized protein</fullName>
    </submittedName>
</protein>
<organism evidence="1 2">
    <name type="scientific">Nonomuraea angiospora</name>
    <dbReference type="NCBI Taxonomy" id="46172"/>
    <lineage>
        <taxon>Bacteria</taxon>
        <taxon>Bacillati</taxon>
        <taxon>Actinomycetota</taxon>
        <taxon>Actinomycetes</taxon>
        <taxon>Streptosporangiales</taxon>
        <taxon>Streptosporangiaceae</taxon>
        <taxon>Nonomuraea</taxon>
    </lineage>
</organism>
<evidence type="ECO:0000313" key="1">
    <source>
        <dbReference type="EMBL" id="MBE1582386.1"/>
    </source>
</evidence>
<comment type="caution">
    <text evidence="1">The sequence shown here is derived from an EMBL/GenBank/DDBJ whole genome shotgun (WGS) entry which is preliminary data.</text>
</comment>
<accession>A0ABR9LQL7</accession>
<reference evidence="1 2" key="1">
    <citation type="submission" date="2020-10" db="EMBL/GenBank/DDBJ databases">
        <title>Sequencing the genomes of 1000 actinobacteria strains.</title>
        <authorList>
            <person name="Klenk H.-P."/>
        </authorList>
    </citation>
    <scope>NUCLEOTIDE SEQUENCE [LARGE SCALE GENOMIC DNA]</scope>
    <source>
        <strain evidence="1 2">DSM 43173</strain>
    </source>
</reference>
<dbReference type="RefSeq" id="WP_192783674.1">
    <property type="nucleotide sequence ID" value="NZ_JADBEK010000001.1"/>
</dbReference>
<proteinExistence type="predicted"/>
<name>A0ABR9LQL7_9ACTN</name>
<gene>
    <name evidence="1" type="ORF">H4W80_000644</name>
</gene>
<evidence type="ECO:0000313" key="2">
    <source>
        <dbReference type="Proteomes" id="UP000633509"/>
    </source>
</evidence>
<dbReference type="Proteomes" id="UP000633509">
    <property type="component" value="Unassembled WGS sequence"/>
</dbReference>